<dbReference type="Proteomes" id="UP001222027">
    <property type="component" value="Unassembled WGS sequence"/>
</dbReference>
<name>A0AAV8S0M3_ENSVE</name>
<keyword evidence="1" id="KW-0812">Transmembrane</keyword>
<sequence length="95" mass="10230">MPPFSATWSPSDKARYLTQMGPPPTPVDATVVMLVAPTAVIAFFTCFFGIPSGRLSTFMLVAPGTPHVCHGCRRCLFLTAIFLLGSTDGPPFQRI</sequence>
<accession>A0AAV8S0M3</accession>
<proteinExistence type="predicted"/>
<comment type="caution">
    <text evidence="2">The sequence shown here is derived from an EMBL/GenBank/DDBJ whole genome shotgun (WGS) entry which is preliminary data.</text>
</comment>
<evidence type="ECO:0000313" key="2">
    <source>
        <dbReference type="EMBL" id="KAJ8512909.1"/>
    </source>
</evidence>
<gene>
    <name evidence="2" type="ORF">OPV22_003343</name>
</gene>
<organism evidence="2 3">
    <name type="scientific">Ensete ventricosum</name>
    <name type="common">Abyssinian banana</name>
    <name type="synonym">Musa ensete</name>
    <dbReference type="NCBI Taxonomy" id="4639"/>
    <lineage>
        <taxon>Eukaryota</taxon>
        <taxon>Viridiplantae</taxon>
        <taxon>Streptophyta</taxon>
        <taxon>Embryophyta</taxon>
        <taxon>Tracheophyta</taxon>
        <taxon>Spermatophyta</taxon>
        <taxon>Magnoliopsida</taxon>
        <taxon>Liliopsida</taxon>
        <taxon>Zingiberales</taxon>
        <taxon>Musaceae</taxon>
        <taxon>Ensete</taxon>
    </lineage>
</organism>
<evidence type="ECO:0000313" key="3">
    <source>
        <dbReference type="Proteomes" id="UP001222027"/>
    </source>
</evidence>
<keyword evidence="1" id="KW-0472">Membrane</keyword>
<evidence type="ECO:0000256" key="1">
    <source>
        <dbReference type="SAM" id="Phobius"/>
    </source>
</evidence>
<keyword evidence="1" id="KW-1133">Transmembrane helix</keyword>
<keyword evidence="3" id="KW-1185">Reference proteome</keyword>
<protein>
    <submittedName>
        <fullName evidence="2">Uncharacterized protein</fullName>
    </submittedName>
</protein>
<feature type="transmembrane region" description="Helical" evidence="1">
    <location>
        <begin position="29"/>
        <end position="50"/>
    </location>
</feature>
<reference evidence="2 3" key="1">
    <citation type="submission" date="2022-12" db="EMBL/GenBank/DDBJ databases">
        <title>Chromosome-scale assembly of the Ensete ventricosum genome.</title>
        <authorList>
            <person name="Dussert Y."/>
            <person name="Stocks J."/>
            <person name="Wendawek A."/>
            <person name="Woldeyes F."/>
            <person name="Nichols R.A."/>
            <person name="Borrell J.S."/>
        </authorList>
    </citation>
    <scope>NUCLEOTIDE SEQUENCE [LARGE SCALE GENOMIC DNA]</scope>
    <source>
        <strain evidence="3">cv. Maze</strain>
        <tissue evidence="2">Seeds</tissue>
    </source>
</reference>
<dbReference type="EMBL" id="JAQQAF010000001">
    <property type="protein sequence ID" value="KAJ8512909.1"/>
    <property type="molecule type" value="Genomic_DNA"/>
</dbReference>
<dbReference type="AlphaFoldDB" id="A0AAV8S0M3"/>